<dbReference type="RefSeq" id="WP_307235655.1">
    <property type="nucleotide sequence ID" value="NZ_JAUSUZ010000001.1"/>
</dbReference>
<accession>A0AAE3VV62</accession>
<organism evidence="2 3">
    <name type="scientific">Catenuloplanes indicus</name>
    <dbReference type="NCBI Taxonomy" id="137267"/>
    <lineage>
        <taxon>Bacteria</taxon>
        <taxon>Bacillati</taxon>
        <taxon>Actinomycetota</taxon>
        <taxon>Actinomycetes</taxon>
        <taxon>Micromonosporales</taxon>
        <taxon>Micromonosporaceae</taxon>
        <taxon>Catenuloplanes</taxon>
    </lineage>
</organism>
<dbReference type="SUPFAM" id="SSF53383">
    <property type="entry name" value="PLP-dependent transferases"/>
    <property type="match status" value="1"/>
</dbReference>
<evidence type="ECO:0000313" key="2">
    <source>
        <dbReference type="EMBL" id="MDQ0364331.1"/>
    </source>
</evidence>
<dbReference type="InterPro" id="IPR015424">
    <property type="entry name" value="PyrdxlP-dep_Trfase"/>
</dbReference>
<dbReference type="Proteomes" id="UP001240236">
    <property type="component" value="Unassembled WGS sequence"/>
</dbReference>
<dbReference type="InterPro" id="IPR000192">
    <property type="entry name" value="Aminotrans_V_dom"/>
</dbReference>
<dbReference type="Gene3D" id="3.40.640.10">
    <property type="entry name" value="Type I PLP-dependent aspartate aminotransferase-like (Major domain)"/>
    <property type="match status" value="1"/>
</dbReference>
<comment type="caution">
    <text evidence="2">The sequence shown here is derived from an EMBL/GenBank/DDBJ whole genome shotgun (WGS) entry which is preliminary data.</text>
</comment>
<protein>
    <submittedName>
        <fullName evidence="2">Selenocysteine lyase/cysteine desulfurase</fullName>
    </submittedName>
</protein>
<keyword evidence="3" id="KW-1185">Reference proteome</keyword>
<proteinExistence type="predicted"/>
<evidence type="ECO:0000259" key="1">
    <source>
        <dbReference type="Pfam" id="PF00266"/>
    </source>
</evidence>
<evidence type="ECO:0000313" key="3">
    <source>
        <dbReference type="Proteomes" id="UP001240236"/>
    </source>
</evidence>
<name>A0AAE3VV62_9ACTN</name>
<sequence>METLDVAALRADTPGCARVVHLNNAGSSLPPEPVLDAMTGHLRLEAEIGGYEAADARAEQIQGFYTEAAALLGARPAEIAFANNSTHAYATALSAIDFAPGDVVLTTRDDYISNQIAFLSLARRRGVRVVHAPDAPGGGVDVDAMAALMRAHRPRLVAVTHVPTSSGLIAPVAEIGRHCRELDLLYLVDACQSIGQLPLDVTAIGADLLTATGRKFLRGPRGTGLLYVSARVLEAGYEPLFIDMRGAQWTGTGDYRTVASAARFEDWEFPYAALLGLTAAIRYARRIGVPALSRRALGLAASLRDRLRGIDGVRVLDRGPELGAIVTCAVAGAEPEPLKAELAGHGINSSVTLREHARFDFADKGVEWCLRLSPHYFNTEEEIDRAADVLGAR</sequence>
<dbReference type="EMBL" id="JAUSUZ010000001">
    <property type="protein sequence ID" value="MDQ0364331.1"/>
    <property type="molecule type" value="Genomic_DNA"/>
</dbReference>
<dbReference type="Gene3D" id="3.90.1150.10">
    <property type="entry name" value="Aspartate Aminotransferase, domain 1"/>
    <property type="match status" value="1"/>
</dbReference>
<dbReference type="PANTHER" id="PTHR43586:SF24">
    <property type="entry name" value="BLR4730 PROTEIN"/>
    <property type="match status" value="1"/>
</dbReference>
<dbReference type="GO" id="GO:0016829">
    <property type="term" value="F:lyase activity"/>
    <property type="evidence" value="ECO:0007669"/>
    <property type="project" value="UniProtKB-KW"/>
</dbReference>
<gene>
    <name evidence="2" type="ORF">J2S42_001000</name>
</gene>
<dbReference type="InterPro" id="IPR015422">
    <property type="entry name" value="PyrdxlP-dep_Trfase_small"/>
</dbReference>
<dbReference type="AlphaFoldDB" id="A0AAE3VV62"/>
<reference evidence="2 3" key="1">
    <citation type="submission" date="2023-07" db="EMBL/GenBank/DDBJ databases">
        <title>Sequencing the genomes of 1000 actinobacteria strains.</title>
        <authorList>
            <person name="Klenk H.-P."/>
        </authorList>
    </citation>
    <scope>NUCLEOTIDE SEQUENCE [LARGE SCALE GENOMIC DNA]</scope>
    <source>
        <strain evidence="2 3">DSM 44709</strain>
    </source>
</reference>
<dbReference type="PANTHER" id="PTHR43586">
    <property type="entry name" value="CYSTEINE DESULFURASE"/>
    <property type="match status" value="1"/>
</dbReference>
<dbReference type="Pfam" id="PF00266">
    <property type="entry name" value="Aminotran_5"/>
    <property type="match status" value="1"/>
</dbReference>
<dbReference type="InterPro" id="IPR015421">
    <property type="entry name" value="PyrdxlP-dep_Trfase_major"/>
</dbReference>
<feature type="domain" description="Aminotransferase class V" evidence="1">
    <location>
        <begin position="21"/>
        <end position="385"/>
    </location>
</feature>
<keyword evidence="2" id="KW-0456">Lyase</keyword>